<evidence type="ECO:0000256" key="7">
    <source>
        <dbReference type="ARBA" id="ARBA00022840"/>
    </source>
</evidence>
<protein>
    <recommendedName>
        <fullName evidence="12">Ribose-phosphate pyrophosphokinase</fullName>
        <shortName evidence="12">RPPK</shortName>
        <ecNumber evidence="12">2.7.6.1</ecNumber>
    </recommendedName>
    <alternativeName>
        <fullName evidence="12">5-phospho-D-ribosyl alpha-1-diphosphate synthase</fullName>
    </alternativeName>
    <alternativeName>
        <fullName evidence="12">Phosphoribosyl diphosphate synthase</fullName>
    </alternativeName>
    <alternativeName>
        <fullName evidence="12">Phosphoribosyl pyrophosphate synthase</fullName>
        <shortName evidence="12">P-Rib-PP synthase</shortName>
        <shortName evidence="12">PRPP synthase</shortName>
        <shortName evidence="12">PRPPase</shortName>
    </alternativeName>
</protein>
<dbReference type="InterPro" id="IPR029099">
    <property type="entry name" value="Pribosyltran_N"/>
</dbReference>
<gene>
    <name evidence="12" type="primary">prs</name>
    <name evidence="14" type="ORF">BKP35_06850</name>
</gene>
<reference evidence="14 15" key="1">
    <citation type="submission" date="2016-10" db="EMBL/GenBank/DDBJ databases">
        <title>Draft genome sequences of four alkaliphilic bacteria belonging to the Anaerobacillus genus.</title>
        <authorList>
            <person name="Bassil N.M."/>
            <person name="Lloyd J.R."/>
        </authorList>
    </citation>
    <scope>NUCLEOTIDE SEQUENCE [LARGE SCALE GENOMIC DNA]</scope>
    <source>
        <strain evidence="14 15">DSM 15340</strain>
    </source>
</reference>
<dbReference type="SUPFAM" id="SSF53271">
    <property type="entry name" value="PRTase-like"/>
    <property type="match status" value="1"/>
</dbReference>
<feature type="binding site" evidence="12">
    <location>
        <position position="174"/>
    </location>
    <ligand>
        <name>Mg(2+)</name>
        <dbReference type="ChEBI" id="CHEBI:18420"/>
    </ligand>
</feature>
<sequence length="316" mass="34487">MVKYGDPSLKVLTLNSNRDLAGEIAEKIGIELSKSSVTRFSDGEVQINIEESIRGCDTFVIQSTCAPANEHIMELLIMIDALKRASAKTINVVLPYYGYARQDRKARAREPITAKLVANLLETAGATRVIGLDLHATQIQGFFDIPVDQLVGVPLLSDYFQEKQMDDIVIVSPDHGGVVRARKMADRLKAPIAIIDKRRPKPNVAEVMNIVGNIEGKTAIIIDDIIDTAGTITLAANALVENGAKEVYACCTHPVLSGPAIERIENSKIKELVVTNTIPLSEDKLIPKIKPLSVAPLIAKAIIHVHEERSVSQLFD</sequence>
<comment type="caution">
    <text evidence="14">The sequence shown here is derived from an EMBL/GenBank/DDBJ whole genome shotgun (WGS) entry which is preliminary data.</text>
</comment>
<dbReference type="GO" id="GO:0006015">
    <property type="term" value="P:5-phosphoribose 1-diphosphate biosynthetic process"/>
    <property type="evidence" value="ECO:0007669"/>
    <property type="project" value="UniProtKB-UniRule"/>
</dbReference>
<evidence type="ECO:0000256" key="4">
    <source>
        <dbReference type="ARBA" id="ARBA00022727"/>
    </source>
</evidence>
<dbReference type="InterPro" id="IPR000836">
    <property type="entry name" value="PRTase_dom"/>
</dbReference>
<accession>A0A1S2LSY6</accession>
<comment type="similarity">
    <text evidence="11 12">Belongs to the ribose-phosphate pyrophosphokinase family. Class I subfamily.</text>
</comment>
<dbReference type="GO" id="GO:0016301">
    <property type="term" value="F:kinase activity"/>
    <property type="evidence" value="ECO:0007669"/>
    <property type="project" value="UniProtKB-KW"/>
</dbReference>
<evidence type="ECO:0000256" key="5">
    <source>
        <dbReference type="ARBA" id="ARBA00022741"/>
    </source>
</evidence>
<evidence type="ECO:0000256" key="9">
    <source>
        <dbReference type="ARBA" id="ARBA00049535"/>
    </source>
</evidence>
<dbReference type="OrthoDB" id="9777067at2"/>
<feature type="binding site" evidence="12">
    <location>
        <position position="135"/>
    </location>
    <ligand>
        <name>Mg(2+)</name>
        <dbReference type="ChEBI" id="CHEBI:18420"/>
    </ligand>
</feature>
<feature type="active site" evidence="12">
    <location>
        <position position="197"/>
    </location>
</feature>
<dbReference type="PANTHER" id="PTHR10210">
    <property type="entry name" value="RIBOSE-PHOSPHATE DIPHOSPHOKINASE FAMILY MEMBER"/>
    <property type="match status" value="1"/>
</dbReference>
<dbReference type="Pfam" id="PF14572">
    <property type="entry name" value="Pribosyl_synth"/>
    <property type="match status" value="1"/>
</dbReference>
<keyword evidence="12" id="KW-0963">Cytoplasm</keyword>
<dbReference type="HAMAP" id="MF_00583_B">
    <property type="entry name" value="RibP_PPkinase_B"/>
    <property type="match status" value="1"/>
</dbReference>
<dbReference type="GO" id="GO:0005524">
    <property type="term" value="F:ATP binding"/>
    <property type="evidence" value="ECO:0007669"/>
    <property type="project" value="UniProtKB-KW"/>
</dbReference>
<evidence type="ECO:0000256" key="8">
    <source>
        <dbReference type="ARBA" id="ARBA00022842"/>
    </source>
</evidence>
<comment type="cofactor">
    <cofactor evidence="12">
        <name>Mg(2+)</name>
        <dbReference type="ChEBI" id="CHEBI:18420"/>
    </cofactor>
    <text evidence="12">Binds 2 Mg(2+) ions per subunit.</text>
</comment>
<feature type="binding site" evidence="12">
    <location>
        <begin position="227"/>
        <end position="231"/>
    </location>
    <ligand>
        <name>D-ribose 5-phosphate</name>
        <dbReference type="ChEBI" id="CHEBI:78346"/>
    </ligand>
</feature>
<comment type="subcellular location">
    <subcellularLocation>
        <location evidence="12">Cytoplasm</location>
    </subcellularLocation>
</comment>
<feature type="binding site" evidence="12">
    <location>
        <position position="199"/>
    </location>
    <ligand>
        <name>D-ribose 5-phosphate</name>
        <dbReference type="ChEBI" id="CHEBI:78346"/>
    </ligand>
</feature>
<evidence type="ECO:0000256" key="1">
    <source>
        <dbReference type="ARBA" id="ARBA00004996"/>
    </source>
</evidence>
<keyword evidence="2 12" id="KW-0808">Transferase</keyword>
<feature type="domain" description="Ribose-phosphate pyrophosphokinase N-terminal" evidence="13">
    <location>
        <begin position="9"/>
        <end position="125"/>
    </location>
</feature>
<dbReference type="NCBIfam" id="NF002618">
    <property type="entry name" value="PRK02269.1"/>
    <property type="match status" value="1"/>
</dbReference>
<dbReference type="RefSeq" id="WP_071312633.1">
    <property type="nucleotide sequence ID" value="NZ_MLQQ01000007.1"/>
</dbReference>
<dbReference type="GO" id="GO:0002189">
    <property type="term" value="C:ribose phosphate diphosphokinase complex"/>
    <property type="evidence" value="ECO:0007669"/>
    <property type="project" value="TreeGrafter"/>
</dbReference>
<comment type="catalytic activity">
    <reaction evidence="9 12">
        <text>D-ribose 5-phosphate + ATP = 5-phospho-alpha-D-ribose 1-diphosphate + AMP + H(+)</text>
        <dbReference type="Rhea" id="RHEA:15609"/>
        <dbReference type="ChEBI" id="CHEBI:15378"/>
        <dbReference type="ChEBI" id="CHEBI:30616"/>
        <dbReference type="ChEBI" id="CHEBI:58017"/>
        <dbReference type="ChEBI" id="CHEBI:78346"/>
        <dbReference type="ChEBI" id="CHEBI:456215"/>
        <dbReference type="EC" id="2.7.6.1"/>
    </reaction>
</comment>
<proteinExistence type="inferred from homology"/>
<dbReference type="EMBL" id="MLQQ01000007">
    <property type="protein sequence ID" value="OIJ14465.1"/>
    <property type="molecule type" value="Genomic_DNA"/>
</dbReference>
<dbReference type="InterPro" id="IPR029057">
    <property type="entry name" value="PRTase-like"/>
</dbReference>
<dbReference type="NCBIfam" id="NF002320">
    <property type="entry name" value="PRK01259.1"/>
    <property type="match status" value="1"/>
</dbReference>
<dbReference type="GO" id="GO:0000287">
    <property type="term" value="F:magnesium ion binding"/>
    <property type="evidence" value="ECO:0007669"/>
    <property type="project" value="UniProtKB-UniRule"/>
</dbReference>
<feature type="binding site" evidence="12">
    <location>
        <begin position="101"/>
        <end position="102"/>
    </location>
    <ligand>
        <name>ATP</name>
        <dbReference type="ChEBI" id="CHEBI:30616"/>
    </ligand>
</feature>
<organism evidence="14 15">
    <name type="scientific">Anaerobacillus arseniciselenatis</name>
    <dbReference type="NCBI Taxonomy" id="85682"/>
    <lineage>
        <taxon>Bacteria</taxon>
        <taxon>Bacillati</taxon>
        <taxon>Bacillota</taxon>
        <taxon>Bacilli</taxon>
        <taxon>Bacillales</taxon>
        <taxon>Bacillaceae</taxon>
        <taxon>Anaerobacillus</taxon>
    </lineage>
</organism>
<keyword evidence="8 12" id="KW-0460">Magnesium</keyword>
<keyword evidence="6 12" id="KW-0418">Kinase</keyword>
<keyword evidence="4 12" id="KW-0545">Nucleotide biosynthesis</keyword>
<comment type="function">
    <text evidence="10 12">Involved in the biosynthesis of the central metabolite phospho-alpha-D-ribosyl-1-pyrophosphate (PRPP) via the transfer of pyrophosphoryl group from ATP to 1-hydroxyl of ribose-5-phosphate (Rib-5-P).</text>
</comment>
<comment type="subunit">
    <text evidence="12">Homohexamer.</text>
</comment>
<keyword evidence="7 12" id="KW-0067">ATP-binding</keyword>
<dbReference type="Pfam" id="PF13793">
    <property type="entry name" value="Pribosyltran_N"/>
    <property type="match status" value="1"/>
</dbReference>
<evidence type="ECO:0000256" key="3">
    <source>
        <dbReference type="ARBA" id="ARBA00022723"/>
    </source>
</evidence>
<feature type="binding site" evidence="12">
    <location>
        <begin position="42"/>
        <end position="44"/>
    </location>
    <ligand>
        <name>ATP</name>
        <dbReference type="ChEBI" id="CHEBI:30616"/>
    </ligand>
</feature>
<dbReference type="InterPro" id="IPR037515">
    <property type="entry name" value="Rib-P_diPkinase_bac"/>
</dbReference>
<dbReference type="GO" id="GO:0009156">
    <property type="term" value="P:ribonucleoside monophosphate biosynthetic process"/>
    <property type="evidence" value="ECO:0007669"/>
    <property type="project" value="InterPro"/>
</dbReference>
<dbReference type="GO" id="GO:0006164">
    <property type="term" value="P:purine nucleotide biosynthetic process"/>
    <property type="evidence" value="ECO:0007669"/>
    <property type="project" value="TreeGrafter"/>
</dbReference>
<evidence type="ECO:0000256" key="6">
    <source>
        <dbReference type="ARBA" id="ARBA00022777"/>
    </source>
</evidence>
<dbReference type="GO" id="GO:0004749">
    <property type="term" value="F:ribose phosphate diphosphokinase activity"/>
    <property type="evidence" value="ECO:0007669"/>
    <property type="project" value="UniProtKB-UniRule"/>
</dbReference>
<dbReference type="FunFam" id="3.40.50.2020:FF:000001">
    <property type="entry name" value="Ribose-phosphate pyrophosphokinase"/>
    <property type="match status" value="1"/>
</dbReference>
<dbReference type="InterPro" id="IPR005946">
    <property type="entry name" value="Rib-P_diPkinase"/>
</dbReference>
<evidence type="ECO:0000313" key="14">
    <source>
        <dbReference type="EMBL" id="OIJ14465.1"/>
    </source>
</evidence>
<evidence type="ECO:0000256" key="11">
    <source>
        <dbReference type="ARBA" id="ARBA00061444"/>
    </source>
</evidence>
<dbReference type="PANTHER" id="PTHR10210:SF41">
    <property type="entry name" value="RIBOSE-PHOSPHATE PYROPHOSPHOKINASE 1, CHLOROPLASTIC"/>
    <property type="match status" value="1"/>
</dbReference>
<dbReference type="InterPro" id="IPR000842">
    <property type="entry name" value="PRib_PP_synth_CS"/>
</dbReference>
<evidence type="ECO:0000259" key="13">
    <source>
        <dbReference type="Pfam" id="PF13793"/>
    </source>
</evidence>
<evidence type="ECO:0000256" key="2">
    <source>
        <dbReference type="ARBA" id="ARBA00022679"/>
    </source>
</evidence>
<keyword evidence="3 12" id="KW-0479">Metal-binding</keyword>
<dbReference type="SMART" id="SM01400">
    <property type="entry name" value="Pribosyltran_N"/>
    <property type="match status" value="1"/>
</dbReference>
<keyword evidence="15" id="KW-1185">Reference proteome</keyword>
<evidence type="ECO:0000313" key="15">
    <source>
        <dbReference type="Proteomes" id="UP000180098"/>
    </source>
</evidence>
<evidence type="ECO:0000256" key="10">
    <source>
        <dbReference type="ARBA" id="ARBA00054914"/>
    </source>
</evidence>
<evidence type="ECO:0000256" key="12">
    <source>
        <dbReference type="HAMAP-Rule" id="MF_00583"/>
    </source>
</evidence>
<keyword evidence="5 12" id="KW-0547">Nucleotide-binding</keyword>
<feature type="binding site" evidence="12">
    <location>
        <position position="223"/>
    </location>
    <ligand>
        <name>D-ribose 5-phosphate</name>
        <dbReference type="ChEBI" id="CHEBI:78346"/>
    </ligand>
</feature>
<dbReference type="AlphaFoldDB" id="A0A1S2LSY6"/>
<dbReference type="EC" id="2.7.6.1" evidence="12"/>
<dbReference type="PROSITE" id="PS00114">
    <property type="entry name" value="PRPP_SYNTHASE"/>
    <property type="match status" value="1"/>
</dbReference>
<dbReference type="CDD" id="cd06223">
    <property type="entry name" value="PRTases_typeI"/>
    <property type="match status" value="1"/>
</dbReference>
<dbReference type="UniPathway" id="UPA00087">
    <property type="reaction ID" value="UER00172"/>
</dbReference>
<dbReference type="GO" id="GO:0005737">
    <property type="term" value="C:cytoplasm"/>
    <property type="evidence" value="ECO:0007669"/>
    <property type="project" value="UniProtKB-SubCell"/>
</dbReference>
<dbReference type="NCBIfam" id="TIGR01251">
    <property type="entry name" value="ribP_PPkin"/>
    <property type="match status" value="1"/>
</dbReference>
<comment type="pathway">
    <text evidence="1 12">Metabolic intermediate biosynthesis; 5-phospho-alpha-D-ribose 1-diphosphate biosynthesis; 5-phospho-alpha-D-ribose 1-diphosphate from D-ribose 5-phosphate (route I): step 1/1.</text>
</comment>
<name>A0A1S2LSY6_9BACI</name>
<dbReference type="Proteomes" id="UP000180098">
    <property type="component" value="Unassembled WGS sequence"/>
</dbReference>
<dbReference type="Gene3D" id="3.40.50.2020">
    <property type="match status" value="2"/>
</dbReference>